<reference evidence="1" key="1">
    <citation type="submission" date="2006-10" db="EMBL/GenBank/DDBJ databases">
        <authorList>
            <person name="Amadeo P."/>
            <person name="Zhao Q."/>
            <person name="Wortman J."/>
            <person name="Fraser-Liggett C."/>
            <person name="Carlton J."/>
        </authorList>
    </citation>
    <scope>NUCLEOTIDE SEQUENCE</scope>
    <source>
        <strain evidence="1">G3</strain>
    </source>
</reference>
<dbReference type="InParanoid" id="A2FJM7"/>
<dbReference type="VEuPathDB" id="TrichDB:TVAGG3_1088550"/>
<protein>
    <submittedName>
        <fullName evidence="1">Uncharacterized protein</fullName>
    </submittedName>
</protein>
<proteinExistence type="predicted"/>
<dbReference type="OrthoDB" id="10662277at2759"/>
<organism evidence="1 2">
    <name type="scientific">Trichomonas vaginalis (strain ATCC PRA-98 / G3)</name>
    <dbReference type="NCBI Taxonomy" id="412133"/>
    <lineage>
        <taxon>Eukaryota</taxon>
        <taxon>Metamonada</taxon>
        <taxon>Parabasalia</taxon>
        <taxon>Trichomonadida</taxon>
        <taxon>Trichomonadidae</taxon>
        <taxon>Trichomonas</taxon>
    </lineage>
</organism>
<name>A2FJM7_TRIV3</name>
<dbReference type="InterPro" id="IPR016024">
    <property type="entry name" value="ARM-type_fold"/>
</dbReference>
<dbReference type="VEuPathDB" id="TrichDB:TVAG_382990"/>
<dbReference type="SUPFAM" id="SSF48371">
    <property type="entry name" value="ARM repeat"/>
    <property type="match status" value="1"/>
</dbReference>
<sequence length="987" mass="112262">MLANPGTNGLLPMIVRFLNTRDTSIEKLQNFINESTTEQLVPSFAFLGFWLTSNITSNSDPSTLTSIQSAFHLIDLIISKVPPVILLSGISDLNWGMNQPSWTLSEFFQPVFERIRKIRGFVKPFSLESHILRYPQIYITGDKAQMLKFPGLLLEVEADPAYQIACIQHFKRLILNHAPLDSFKPLTEYRNARLTLTYAIMDLISELNSNRKATHSELLFTFATIFLYVQGFALSNDIDGQILCEFLQSRPFISPFCMLAIVNHIQFNHYLFNLLIPSQLTKGDIDNEQDAIAAIESQYRIVDMSTDDSLSSLISYIPSVLARYFLSNLPPANDKDLGKNKNETIAFMLLTCKVTLNQIKYIVENARDNEYGPKYVAIMSSQLMTLFIFGFHHTFSECCKNKMFTPNLMTMIECVLANILPIRSETIAKKFLDLTGKDIDLQEMTIRAIFFFVRIIAPLSVHKTVIPSVLQVIGSVNNQNQQQNDSGIEKVALVLLIKLLHVHYPRLSDEVAQKIEESSNILVLLAYIEATTNLTDVNLCTEATKINEFREKLISILPFNNDKKAPIYIIESINQSISSSRFDKLSLGCLRAYKNFSQSSNMNASELFDVYFLSFTSFVARYEFAYSLTQHCRRYLASNDDILEKDYQLQITTRHLAVLLSQQLLPRLLYYKHEYLANILIDALIPALLADKMPLHWFKMFLTRNWHLLTSEMSAKLKTNFLGSIPNAQEYLVPDGPEMAKQIGTKLHEIEETVQQDPEVIVREYQSQFDHMKAFSVCAILLSNKTCDAIVDELINQIVDVMHSWPERELCCNCLMRVIAELPHDICTSFFTAAVHKSVSPIILKAMRIFMTYVTLEVFRDICYNLKQIISGDPSRLSVCLQIMMSNFMRLKGDSAAATSMLCGFLENVSLSTPKDLQEEVIDAVGLTYITLKLHKSRPVLINASSRFPPEMKSIIASSLEITSPAKKNETAPYMNPKVQNFSSLWV</sequence>
<reference evidence="1" key="2">
    <citation type="journal article" date="2007" name="Science">
        <title>Draft genome sequence of the sexually transmitted pathogen Trichomonas vaginalis.</title>
        <authorList>
            <person name="Carlton J.M."/>
            <person name="Hirt R.P."/>
            <person name="Silva J.C."/>
            <person name="Delcher A.L."/>
            <person name="Schatz M."/>
            <person name="Zhao Q."/>
            <person name="Wortman J.R."/>
            <person name="Bidwell S.L."/>
            <person name="Alsmark U.C.M."/>
            <person name="Besteiro S."/>
            <person name="Sicheritz-Ponten T."/>
            <person name="Noel C.J."/>
            <person name="Dacks J.B."/>
            <person name="Foster P.G."/>
            <person name="Simillion C."/>
            <person name="Van de Peer Y."/>
            <person name="Miranda-Saavedra D."/>
            <person name="Barton G.J."/>
            <person name="Westrop G.D."/>
            <person name="Mueller S."/>
            <person name="Dessi D."/>
            <person name="Fiori P.L."/>
            <person name="Ren Q."/>
            <person name="Paulsen I."/>
            <person name="Zhang H."/>
            <person name="Bastida-Corcuera F.D."/>
            <person name="Simoes-Barbosa A."/>
            <person name="Brown M.T."/>
            <person name="Hayes R.D."/>
            <person name="Mukherjee M."/>
            <person name="Okumura C.Y."/>
            <person name="Schneider R."/>
            <person name="Smith A.J."/>
            <person name="Vanacova S."/>
            <person name="Villalvazo M."/>
            <person name="Haas B.J."/>
            <person name="Pertea M."/>
            <person name="Feldblyum T.V."/>
            <person name="Utterback T.R."/>
            <person name="Shu C.L."/>
            <person name="Osoegawa K."/>
            <person name="de Jong P.J."/>
            <person name="Hrdy I."/>
            <person name="Horvathova L."/>
            <person name="Zubacova Z."/>
            <person name="Dolezal P."/>
            <person name="Malik S.B."/>
            <person name="Logsdon J.M. Jr."/>
            <person name="Henze K."/>
            <person name="Gupta A."/>
            <person name="Wang C.C."/>
            <person name="Dunne R.L."/>
            <person name="Upcroft J.A."/>
            <person name="Upcroft P."/>
            <person name="White O."/>
            <person name="Salzberg S.L."/>
            <person name="Tang P."/>
            <person name="Chiu C.-H."/>
            <person name="Lee Y.-S."/>
            <person name="Embley T.M."/>
            <person name="Coombs G.H."/>
            <person name="Mottram J.C."/>
            <person name="Tachezy J."/>
            <person name="Fraser-Liggett C.M."/>
            <person name="Johnson P.J."/>
        </authorList>
    </citation>
    <scope>NUCLEOTIDE SEQUENCE [LARGE SCALE GENOMIC DNA]</scope>
    <source>
        <strain evidence="1">G3</strain>
    </source>
</reference>
<dbReference type="KEGG" id="tva:4752657"/>
<evidence type="ECO:0000313" key="1">
    <source>
        <dbReference type="EMBL" id="EAX94914.1"/>
    </source>
</evidence>
<dbReference type="Proteomes" id="UP000001542">
    <property type="component" value="Unassembled WGS sequence"/>
</dbReference>
<evidence type="ECO:0000313" key="2">
    <source>
        <dbReference type="Proteomes" id="UP000001542"/>
    </source>
</evidence>
<gene>
    <name evidence="1" type="ORF">TVAG_382990</name>
</gene>
<dbReference type="EMBL" id="DS113832">
    <property type="protein sequence ID" value="EAX94914.1"/>
    <property type="molecule type" value="Genomic_DNA"/>
</dbReference>
<dbReference type="RefSeq" id="XP_001307844.1">
    <property type="nucleotide sequence ID" value="XM_001307843.1"/>
</dbReference>
<dbReference type="AlphaFoldDB" id="A2FJM7"/>
<accession>A2FJM7</accession>
<keyword evidence="2" id="KW-1185">Reference proteome</keyword>